<proteinExistence type="predicted"/>
<dbReference type="AlphaFoldDB" id="A0A1H3YRL5"/>
<dbReference type="EMBL" id="FNQM01000003">
    <property type="protein sequence ID" value="SEA13851.1"/>
    <property type="molecule type" value="Genomic_DNA"/>
</dbReference>
<keyword evidence="2" id="KW-1185">Reference proteome</keyword>
<evidence type="ECO:0000313" key="2">
    <source>
        <dbReference type="Proteomes" id="UP000198703"/>
    </source>
</evidence>
<protein>
    <submittedName>
        <fullName evidence="1">Uncharacterized protein</fullName>
    </submittedName>
</protein>
<reference evidence="1 2" key="1">
    <citation type="submission" date="2016-10" db="EMBL/GenBank/DDBJ databases">
        <authorList>
            <person name="de Groot N.N."/>
        </authorList>
    </citation>
    <scope>NUCLEOTIDE SEQUENCE [LARGE SCALE GENOMIC DNA]</scope>
    <source>
        <strain evidence="1 2">DSM 15345</strain>
    </source>
</reference>
<dbReference type="RefSeq" id="WP_139283994.1">
    <property type="nucleotide sequence ID" value="NZ_FNQM01000003.1"/>
</dbReference>
<gene>
    <name evidence="1" type="ORF">SAMN05444370_103206</name>
</gene>
<name>A0A1H3YRL5_9RHOB</name>
<dbReference type="STRING" id="89524.SAMN05444370_103206"/>
<evidence type="ECO:0000313" key="1">
    <source>
        <dbReference type="EMBL" id="SEA13851.1"/>
    </source>
</evidence>
<dbReference type="Proteomes" id="UP000198703">
    <property type="component" value="Unassembled WGS sequence"/>
</dbReference>
<accession>A0A1H3YRL5</accession>
<organism evidence="1 2">
    <name type="scientific">Rubrimonas cliftonensis</name>
    <dbReference type="NCBI Taxonomy" id="89524"/>
    <lineage>
        <taxon>Bacteria</taxon>
        <taxon>Pseudomonadati</taxon>
        <taxon>Pseudomonadota</taxon>
        <taxon>Alphaproteobacteria</taxon>
        <taxon>Rhodobacterales</taxon>
        <taxon>Paracoccaceae</taxon>
        <taxon>Rubrimonas</taxon>
    </lineage>
</organism>
<sequence length="113" mass="11928">MLRVSGDVVAALSSAGRRKLAAEIAEATARDHPEAVESEGGPEAFAAAAIEQAQALGLTTRGRIRAWARLRATHGADVASLPWVSAVLEDSALTPDERLSLIEDRALMREARG</sequence>